<dbReference type="SMART" id="SM00100">
    <property type="entry name" value="cNMP"/>
    <property type="match status" value="1"/>
</dbReference>
<gene>
    <name evidence="6" type="ORF">KL86APRO_10759</name>
</gene>
<dbReference type="PROSITE" id="PS50042">
    <property type="entry name" value="CNMP_BINDING_3"/>
    <property type="match status" value="1"/>
</dbReference>
<dbReference type="InterPro" id="IPR014710">
    <property type="entry name" value="RmlC-like_jellyroll"/>
</dbReference>
<sequence length="232" mass="24750">MTPKFSAADIAMFSALPPAALAVLDRAIVWRRFRAGEEIIDRQSETRDVFFVVAGKVRVVLYSVSGREITLDDIGPGGHFGELAALDGAPRSASVMAVEASVVGSVGDETFRKVATETPALALAVMRRLAEVVRTSSGRILDLSTLGANNRVHAEILRLARAAAQNGATSATISPIPVHSDLASRVSTTRETVARVMSDLSRQGILKREKNALQVLDVPRLAAIVEDVRGEP</sequence>
<dbReference type="EMBL" id="FLUO01000001">
    <property type="protein sequence ID" value="SBV96437.1"/>
    <property type="molecule type" value="Genomic_DNA"/>
</dbReference>
<dbReference type="Pfam" id="PF13545">
    <property type="entry name" value="HTH_Crp_2"/>
    <property type="match status" value="1"/>
</dbReference>
<keyword evidence="3" id="KW-0804">Transcription</keyword>
<dbReference type="SUPFAM" id="SSF46785">
    <property type="entry name" value="Winged helix' DNA-binding domain"/>
    <property type="match status" value="1"/>
</dbReference>
<dbReference type="PROSITE" id="PS51063">
    <property type="entry name" value="HTH_CRP_2"/>
    <property type="match status" value="1"/>
</dbReference>
<organism evidence="6">
    <name type="scientific">uncultured Alphaproteobacteria bacterium</name>
    <dbReference type="NCBI Taxonomy" id="91750"/>
    <lineage>
        <taxon>Bacteria</taxon>
        <taxon>Pseudomonadati</taxon>
        <taxon>Pseudomonadota</taxon>
        <taxon>Alphaproteobacteria</taxon>
        <taxon>environmental samples</taxon>
    </lineage>
</organism>
<dbReference type="GO" id="GO:0005829">
    <property type="term" value="C:cytosol"/>
    <property type="evidence" value="ECO:0007669"/>
    <property type="project" value="TreeGrafter"/>
</dbReference>
<evidence type="ECO:0000259" key="5">
    <source>
        <dbReference type="PROSITE" id="PS51063"/>
    </source>
</evidence>
<dbReference type="InterPro" id="IPR018490">
    <property type="entry name" value="cNMP-bd_dom_sf"/>
</dbReference>
<feature type="domain" description="HTH crp-type" evidence="5">
    <location>
        <begin position="146"/>
        <end position="219"/>
    </location>
</feature>
<evidence type="ECO:0000256" key="2">
    <source>
        <dbReference type="ARBA" id="ARBA00023125"/>
    </source>
</evidence>
<dbReference type="InterPro" id="IPR050397">
    <property type="entry name" value="Env_Response_Regulators"/>
</dbReference>
<evidence type="ECO:0000256" key="3">
    <source>
        <dbReference type="ARBA" id="ARBA00023163"/>
    </source>
</evidence>
<dbReference type="InterPro" id="IPR036388">
    <property type="entry name" value="WH-like_DNA-bd_sf"/>
</dbReference>
<dbReference type="Gene3D" id="1.10.10.10">
    <property type="entry name" value="Winged helix-like DNA-binding domain superfamily/Winged helix DNA-binding domain"/>
    <property type="match status" value="1"/>
</dbReference>
<dbReference type="AlphaFoldDB" id="A0A212JAE8"/>
<name>A0A212JAE8_9PROT</name>
<proteinExistence type="predicted"/>
<dbReference type="GO" id="GO:0003700">
    <property type="term" value="F:DNA-binding transcription factor activity"/>
    <property type="evidence" value="ECO:0007669"/>
    <property type="project" value="TreeGrafter"/>
</dbReference>
<dbReference type="GO" id="GO:0003677">
    <property type="term" value="F:DNA binding"/>
    <property type="evidence" value="ECO:0007669"/>
    <property type="project" value="UniProtKB-KW"/>
</dbReference>
<reference evidence="6" key="1">
    <citation type="submission" date="2016-04" db="EMBL/GenBank/DDBJ databases">
        <authorList>
            <person name="Evans L.H."/>
            <person name="Alamgir A."/>
            <person name="Owens N."/>
            <person name="Weber N.D."/>
            <person name="Virtaneva K."/>
            <person name="Barbian K."/>
            <person name="Babar A."/>
            <person name="Rosenke K."/>
        </authorList>
    </citation>
    <scope>NUCLEOTIDE SEQUENCE</scope>
    <source>
        <strain evidence="6">86</strain>
    </source>
</reference>
<dbReference type="InterPro" id="IPR012318">
    <property type="entry name" value="HTH_CRP"/>
</dbReference>
<evidence type="ECO:0000256" key="1">
    <source>
        <dbReference type="ARBA" id="ARBA00023015"/>
    </source>
</evidence>
<keyword evidence="1" id="KW-0805">Transcription regulation</keyword>
<evidence type="ECO:0000313" key="6">
    <source>
        <dbReference type="EMBL" id="SBV96437.1"/>
    </source>
</evidence>
<evidence type="ECO:0000259" key="4">
    <source>
        <dbReference type="PROSITE" id="PS50042"/>
    </source>
</evidence>
<dbReference type="Pfam" id="PF00027">
    <property type="entry name" value="cNMP_binding"/>
    <property type="match status" value="1"/>
</dbReference>
<dbReference type="Gene3D" id="2.60.120.10">
    <property type="entry name" value="Jelly Rolls"/>
    <property type="match status" value="1"/>
</dbReference>
<accession>A0A212JAE8</accession>
<keyword evidence="2" id="KW-0238">DNA-binding</keyword>
<protein>
    <submittedName>
        <fullName evidence="6">cAMP-binding protein</fullName>
    </submittedName>
</protein>
<dbReference type="InterPro" id="IPR000595">
    <property type="entry name" value="cNMP-bd_dom"/>
</dbReference>
<feature type="domain" description="Cyclic nucleotide-binding" evidence="4">
    <location>
        <begin position="12"/>
        <end position="114"/>
    </location>
</feature>
<dbReference type="CDD" id="cd00038">
    <property type="entry name" value="CAP_ED"/>
    <property type="match status" value="1"/>
</dbReference>
<dbReference type="SMART" id="SM00419">
    <property type="entry name" value="HTH_CRP"/>
    <property type="match status" value="1"/>
</dbReference>
<dbReference type="SUPFAM" id="SSF51206">
    <property type="entry name" value="cAMP-binding domain-like"/>
    <property type="match status" value="1"/>
</dbReference>
<dbReference type="PANTHER" id="PTHR24567">
    <property type="entry name" value="CRP FAMILY TRANSCRIPTIONAL REGULATORY PROTEIN"/>
    <property type="match status" value="1"/>
</dbReference>
<dbReference type="InterPro" id="IPR036390">
    <property type="entry name" value="WH_DNA-bd_sf"/>
</dbReference>
<dbReference type="PANTHER" id="PTHR24567:SF26">
    <property type="entry name" value="REGULATORY PROTEIN YEIL"/>
    <property type="match status" value="1"/>
</dbReference>